<evidence type="ECO:0000313" key="2">
    <source>
        <dbReference type="Proteomes" id="UP001260072"/>
    </source>
</evidence>
<protein>
    <submittedName>
        <fullName evidence="1">Uncharacterized protein</fullName>
    </submittedName>
</protein>
<dbReference type="EMBL" id="JAVKGS010000003">
    <property type="protein sequence ID" value="MDR5692653.1"/>
    <property type="molecule type" value="Genomic_DNA"/>
</dbReference>
<organism evidence="1 2">
    <name type="scientific">Agromyces indicus</name>
    <dbReference type="NCBI Taxonomy" id="758919"/>
    <lineage>
        <taxon>Bacteria</taxon>
        <taxon>Bacillati</taxon>
        <taxon>Actinomycetota</taxon>
        <taxon>Actinomycetes</taxon>
        <taxon>Micrococcales</taxon>
        <taxon>Microbacteriaceae</taxon>
        <taxon>Agromyces</taxon>
    </lineage>
</organism>
<accession>A0ABU1FLL4</accession>
<dbReference type="RefSeq" id="WP_310521042.1">
    <property type="nucleotide sequence ID" value="NZ_BAABBS010000001.1"/>
</dbReference>
<name>A0ABU1FLL4_9MICO</name>
<sequence>MDRLYYAGDSVLTGSAIAKALIDYAGALADVRESATIRIPTRRADGSLGHSTVLIGPASELISDEEPGEHEELVDDELVAYMAAETRKLRNIAVVGDVDEEEYDDY</sequence>
<keyword evidence="2" id="KW-1185">Reference proteome</keyword>
<gene>
    <name evidence="1" type="ORF">RH861_11345</name>
</gene>
<evidence type="ECO:0000313" key="1">
    <source>
        <dbReference type="EMBL" id="MDR5692653.1"/>
    </source>
</evidence>
<dbReference type="Proteomes" id="UP001260072">
    <property type="component" value="Unassembled WGS sequence"/>
</dbReference>
<comment type="caution">
    <text evidence="1">The sequence shown here is derived from an EMBL/GenBank/DDBJ whole genome shotgun (WGS) entry which is preliminary data.</text>
</comment>
<reference evidence="2" key="1">
    <citation type="submission" date="2023-07" db="EMBL/GenBank/DDBJ databases">
        <title>Description of three actinobacteria isolated from air of manufacturing shop in a pharmaceutical factory.</title>
        <authorList>
            <person name="Zhang D.-F."/>
        </authorList>
    </citation>
    <scope>NUCLEOTIDE SEQUENCE [LARGE SCALE GENOMIC DNA]</scope>
    <source>
        <strain evidence="2">CCTCC AB 2011122</strain>
    </source>
</reference>
<proteinExistence type="predicted"/>